<reference evidence="2" key="1">
    <citation type="submission" date="2020-06" db="EMBL/GenBank/DDBJ databases">
        <authorList>
            <person name="Li T."/>
            <person name="Hu X."/>
            <person name="Zhang T."/>
            <person name="Song X."/>
            <person name="Zhang H."/>
            <person name="Dai N."/>
            <person name="Sheng W."/>
            <person name="Hou X."/>
            <person name="Wei L."/>
        </authorList>
    </citation>
    <scope>NUCLEOTIDE SEQUENCE</scope>
    <source>
        <strain evidence="2">3651</strain>
        <tissue evidence="2">Leaf</tissue>
    </source>
</reference>
<name>A0AAE1YY31_9LAMI</name>
<keyword evidence="3" id="KW-1185">Reference proteome</keyword>
<reference evidence="2" key="2">
    <citation type="journal article" date="2024" name="Plant">
        <title>Genomic evolution and insights into agronomic trait innovations of Sesamum species.</title>
        <authorList>
            <person name="Miao H."/>
            <person name="Wang L."/>
            <person name="Qu L."/>
            <person name="Liu H."/>
            <person name="Sun Y."/>
            <person name="Le M."/>
            <person name="Wang Q."/>
            <person name="Wei S."/>
            <person name="Zheng Y."/>
            <person name="Lin W."/>
            <person name="Duan Y."/>
            <person name="Cao H."/>
            <person name="Xiong S."/>
            <person name="Wang X."/>
            <person name="Wei L."/>
            <person name="Li C."/>
            <person name="Ma Q."/>
            <person name="Ju M."/>
            <person name="Zhao R."/>
            <person name="Li G."/>
            <person name="Mu C."/>
            <person name="Tian Q."/>
            <person name="Mei H."/>
            <person name="Zhang T."/>
            <person name="Gao T."/>
            <person name="Zhang H."/>
        </authorList>
    </citation>
    <scope>NUCLEOTIDE SEQUENCE</scope>
    <source>
        <strain evidence="2">3651</strain>
    </source>
</reference>
<dbReference type="EMBL" id="JACGWO010000001">
    <property type="protein sequence ID" value="KAK4438202.1"/>
    <property type="molecule type" value="Genomic_DNA"/>
</dbReference>
<dbReference type="AlphaFoldDB" id="A0AAE1YY31"/>
<feature type="compositionally biased region" description="Low complexity" evidence="1">
    <location>
        <begin position="1"/>
        <end position="27"/>
    </location>
</feature>
<comment type="caution">
    <text evidence="2">The sequence shown here is derived from an EMBL/GenBank/DDBJ whole genome shotgun (WGS) entry which is preliminary data.</text>
</comment>
<evidence type="ECO:0000313" key="3">
    <source>
        <dbReference type="Proteomes" id="UP001293254"/>
    </source>
</evidence>
<evidence type="ECO:0000313" key="2">
    <source>
        <dbReference type="EMBL" id="KAK4438202.1"/>
    </source>
</evidence>
<evidence type="ECO:0000256" key="1">
    <source>
        <dbReference type="SAM" id="MobiDB-lite"/>
    </source>
</evidence>
<accession>A0AAE1YY31</accession>
<dbReference type="Proteomes" id="UP001293254">
    <property type="component" value="Unassembled WGS sequence"/>
</dbReference>
<organism evidence="2 3">
    <name type="scientific">Sesamum alatum</name>
    <dbReference type="NCBI Taxonomy" id="300844"/>
    <lineage>
        <taxon>Eukaryota</taxon>
        <taxon>Viridiplantae</taxon>
        <taxon>Streptophyta</taxon>
        <taxon>Embryophyta</taxon>
        <taxon>Tracheophyta</taxon>
        <taxon>Spermatophyta</taxon>
        <taxon>Magnoliopsida</taxon>
        <taxon>eudicotyledons</taxon>
        <taxon>Gunneridae</taxon>
        <taxon>Pentapetalae</taxon>
        <taxon>asterids</taxon>
        <taxon>lamiids</taxon>
        <taxon>Lamiales</taxon>
        <taxon>Pedaliaceae</taxon>
        <taxon>Sesamum</taxon>
    </lineage>
</organism>
<sequence>MRSSMSLFESSSEWSTSSSSSGSTTTSPYLGTGQYRTSATVGDGSRPAVVTSDALPLACSVRVGVAVAVVESSSDASDSEIPTIIPVNARLSRSAVVHYTARLAQNLPSPQETRN</sequence>
<gene>
    <name evidence="2" type="ORF">Salat_0154400</name>
</gene>
<feature type="region of interest" description="Disordered" evidence="1">
    <location>
        <begin position="1"/>
        <end position="47"/>
    </location>
</feature>
<protein>
    <submittedName>
        <fullName evidence="2">Uncharacterized protein</fullName>
    </submittedName>
</protein>
<proteinExistence type="predicted"/>